<evidence type="ECO:0008006" key="3">
    <source>
        <dbReference type="Google" id="ProtNLM"/>
    </source>
</evidence>
<dbReference type="EMBL" id="LNIX01000005">
    <property type="protein sequence ID" value="OXA55066.1"/>
    <property type="molecule type" value="Genomic_DNA"/>
</dbReference>
<reference evidence="1 2" key="1">
    <citation type="submission" date="2015-12" db="EMBL/GenBank/DDBJ databases">
        <title>The genome of Folsomia candida.</title>
        <authorList>
            <person name="Faddeeva A."/>
            <person name="Derks M.F."/>
            <person name="Anvar Y."/>
            <person name="Smit S."/>
            <person name="Van Straalen N."/>
            <person name="Roelofs D."/>
        </authorList>
    </citation>
    <scope>NUCLEOTIDE SEQUENCE [LARGE SCALE GENOMIC DNA]</scope>
    <source>
        <strain evidence="1 2">VU population</strain>
        <tissue evidence="1">Whole body</tissue>
    </source>
</reference>
<protein>
    <recommendedName>
        <fullName evidence="3">F-box domain-containing protein</fullName>
    </recommendedName>
</protein>
<dbReference type="Proteomes" id="UP000198287">
    <property type="component" value="Unassembled WGS sequence"/>
</dbReference>
<proteinExistence type="predicted"/>
<evidence type="ECO:0000313" key="2">
    <source>
        <dbReference type="Proteomes" id="UP000198287"/>
    </source>
</evidence>
<organism evidence="1 2">
    <name type="scientific">Folsomia candida</name>
    <name type="common">Springtail</name>
    <dbReference type="NCBI Taxonomy" id="158441"/>
    <lineage>
        <taxon>Eukaryota</taxon>
        <taxon>Metazoa</taxon>
        <taxon>Ecdysozoa</taxon>
        <taxon>Arthropoda</taxon>
        <taxon>Hexapoda</taxon>
        <taxon>Collembola</taxon>
        <taxon>Entomobryomorpha</taxon>
        <taxon>Isotomoidea</taxon>
        <taxon>Isotomidae</taxon>
        <taxon>Proisotominae</taxon>
        <taxon>Folsomia</taxon>
    </lineage>
</organism>
<dbReference type="AlphaFoldDB" id="A0A226EEF3"/>
<dbReference type="OrthoDB" id="2382755at2759"/>
<accession>A0A226EEF3</accession>
<evidence type="ECO:0000313" key="1">
    <source>
        <dbReference type="EMBL" id="OXA55066.1"/>
    </source>
</evidence>
<sequence>MAVESNTSTNPTLTEILVRFVDIYDPTAMAAMIVTIQLQIYNQAVMKFITISVESYTSKSGDNHHPISLSVAIFLEIFSRFVDVYDSTAMIIHCIMEFIPISRLIKLTQINSTWEKEARNHLKARSPLRLYPRNKARSIAKYLSKPDYQGYPKNVRFTLSDNCNLNDFISDFSSFSAKYCKTVKRLSVNWFISDDISESHQLWEICASYTNLASFETRICISRVPPDGREALERIFVISMRQDLIPAGILFPKVDRVAVGIVPLLYESFLRERIPRCESLRELEIPLPQRDKFRLYKSRESVGGEEYRWRNSEEYLKRIQNTFPGVDYQVLNPVWKRVQNLW</sequence>
<name>A0A226EEF3_FOLCA</name>
<comment type="caution">
    <text evidence="1">The sequence shown here is derived from an EMBL/GenBank/DDBJ whole genome shotgun (WGS) entry which is preliminary data.</text>
</comment>
<keyword evidence="2" id="KW-1185">Reference proteome</keyword>
<gene>
    <name evidence="1" type="ORF">Fcan01_11691</name>
</gene>